<keyword evidence="5 7" id="KW-1133">Transmembrane helix</keyword>
<feature type="transmembrane region" description="Helical" evidence="7">
    <location>
        <begin position="130"/>
        <end position="155"/>
    </location>
</feature>
<evidence type="ECO:0000256" key="1">
    <source>
        <dbReference type="ARBA" id="ARBA00004127"/>
    </source>
</evidence>
<comment type="function">
    <text evidence="7">Involved in the lipid remodeling steps of GPI-anchor maturation.</text>
</comment>
<dbReference type="eggNOG" id="KOG2970">
    <property type="taxonomic scope" value="Eukaryota"/>
</dbReference>
<comment type="subcellular location">
    <subcellularLocation>
        <location evidence="1">Endomembrane system</location>
        <topology evidence="1">Multi-pass membrane protein</topology>
    </subcellularLocation>
    <subcellularLocation>
        <location evidence="7">Endoplasmic reticulum membrane</location>
        <topology evidence="7">Multi-pass membrane protein</topology>
    </subcellularLocation>
</comment>
<feature type="transmembrane region" description="Helical" evidence="7">
    <location>
        <begin position="222"/>
        <end position="243"/>
    </location>
</feature>
<dbReference type="GO" id="GO:0005789">
    <property type="term" value="C:endoplasmic reticulum membrane"/>
    <property type="evidence" value="ECO:0007669"/>
    <property type="project" value="UniProtKB-SubCell"/>
</dbReference>
<dbReference type="OrthoDB" id="419770at2759"/>
<feature type="chain" id="PRO_5012836078" description="Post-GPI attachment to proteins factor 3" evidence="8">
    <location>
        <begin position="16"/>
        <end position="351"/>
    </location>
</feature>
<proteinExistence type="inferred from homology"/>
<evidence type="ECO:0000256" key="6">
    <source>
        <dbReference type="ARBA" id="ARBA00023136"/>
    </source>
</evidence>
<dbReference type="KEGG" id="pic:PICST_59991"/>
<dbReference type="InParanoid" id="A3LVG5"/>
<feature type="transmembrane region" description="Helical" evidence="7">
    <location>
        <begin position="283"/>
        <end position="301"/>
    </location>
</feature>
<keyword evidence="3 7" id="KW-0812">Transmembrane</keyword>
<dbReference type="Proteomes" id="UP000002258">
    <property type="component" value="Chromosome 5"/>
</dbReference>
<dbReference type="AlphaFoldDB" id="A3LVG5"/>
<keyword evidence="10" id="KW-1185">Reference proteome</keyword>
<evidence type="ECO:0000256" key="5">
    <source>
        <dbReference type="ARBA" id="ARBA00022989"/>
    </source>
</evidence>
<evidence type="ECO:0000256" key="2">
    <source>
        <dbReference type="ARBA" id="ARBA00022502"/>
    </source>
</evidence>
<dbReference type="PANTHER" id="PTHR13148:SF0">
    <property type="entry name" value="POST-GPI ATTACHMENT TO PROTEINS FACTOR 3"/>
    <property type="match status" value="1"/>
</dbReference>
<evidence type="ECO:0000313" key="9">
    <source>
        <dbReference type="EMBL" id="ABN67117.2"/>
    </source>
</evidence>
<evidence type="ECO:0000313" key="10">
    <source>
        <dbReference type="Proteomes" id="UP000002258"/>
    </source>
</evidence>
<dbReference type="GeneID" id="4839413"/>
<dbReference type="EMBL" id="CP000499">
    <property type="protein sequence ID" value="ABN67117.2"/>
    <property type="molecule type" value="Genomic_DNA"/>
</dbReference>
<feature type="signal peptide" evidence="8">
    <location>
        <begin position="1"/>
        <end position="15"/>
    </location>
</feature>
<dbReference type="HOGENOM" id="CLU_032917_1_1_1"/>
<dbReference type="STRING" id="322104.A3LVG5"/>
<sequence>MKPVVLLNLAVAVLASVGDQLPEFQNCLEQCYTFIGLYDISPLSPFKSLWDCEADCNYKCQQIITDKREKTGLNVVQFYGKWPFVRVWGIQEFFSTIFSLGNFYVNYINLSRLIQQYHKNSKLDSQQQRYSVMVAQYIVLIIVSLFGWIFSSIFHLRDNSITETMDYFGASAIIMSNFNAITMRTFKIFKKSNSVVFAWQSIMVIAYIFHCTKLTYKWDYQYNTNVNLVLGLAAMTMWCILALKTRQLYKQNYIMFNNSIQLLPFETKLLTKLNHIGLGQARWVPLLPIFFNLWLLLGISFEFFDWVPWLRLVDAHCLWHFFTIWPTIFWYDWNIWDIEMMKITDKAQRLS</sequence>
<comment type="similarity">
    <text evidence="7">Belongs to the PGAP3 family.</text>
</comment>
<name>A3LVG5_PICST</name>
<dbReference type="InterPro" id="IPR007217">
    <property type="entry name" value="Per1-like"/>
</dbReference>
<keyword evidence="4 8" id="KW-0732">Signal</keyword>
<protein>
    <recommendedName>
        <fullName evidence="7">Post-GPI attachment to proteins factor 3</fullName>
    </recommendedName>
</protein>
<dbReference type="OMA" id="WNIWDIE"/>
<evidence type="ECO:0000256" key="3">
    <source>
        <dbReference type="ARBA" id="ARBA00022692"/>
    </source>
</evidence>
<dbReference type="GO" id="GO:0016788">
    <property type="term" value="F:hydrolase activity, acting on ester bonds"/>
    <property type="evidence" value="ECO:0007669"/>
    <property type="project" value="TreeGrafter"/>
</dbReference>
<dbReference type="RefSeq" id="XP_001385146.2">
    <property type="nucleotide sequence ID" value="XM_001385109.1"/>
</dbReference>
<evidence type="ECO:0000256" key="7">
    <source>
        <dbReference type="RuleBase" id="RU365066"/>
    </source>
</evidence>
<evidence type="ECO:0000256" key="4">
    <source>
        <dbReference type="ARBA" id="ARBA00022729"/>
    </source>
</evidence>
<evidence type="ECO:0000256" key="8">
    <source>
        <dbReference type="SAM" id="SignalP"/>
    </source>
</evidence>
<dbReference type="GO" id="GO:0006506">
    <property type="term" value="P:GPI anchor biosynthetic process"/>
    <property type="evidence" value="ECO:0007669"/>
    <property type="project" value="UniProtKB-KW"/>
</dbReference>
<gene>
    <name evidence="9" type="ORF">PICST_59991</name>
</gene>
<feature type="transmembrane region" description="Helical" evidence="7">
    <location>
        <begin position="167"/>
        <end position="183"/>
    </location>
</feature>
<dbReference type="PANTHER" id="PTHR13148">
    <property type="entry name" value="PER1-RELATED"/>
    <property type="match status" value="1"/>
</dbReference>
<feature type="transmembrane region" description="Helical" evidence="7">
    <location>
        <begin position="195"/>
        <end position="216"/>
    </location>
</feature>
<accession>A3LVG5</accession>
<keyword evidence="7" id="KW-0256">Endoplasmic reticulum</keyword>
<feature type="transmembrane region" description="Helical" evidence="7">
    <location>
        <begin position="313"/>
        <end position="333"/>
    </location>
</feature>
<feature type="transmembrane region" description="Helical" evidence="7">
    <location>
        <begin position="88"/>
        <end position="109"/>
    </location>
</feature>
<keyword evidence="2 7" id="KW-0337">GPI-anchor biosynthesis</keyword>
<organism evidence="9 10">
    <name type="scientific">Scheffersomyces stipitis (strain ATCC 58785 / CBS 6054 / NBRC 10063 / NRRL Y-11545)</name>
    <name type="common">Yeast</name>
    <name type="synonym">Pichia stipitis</name>
    <dbReference type="NCBI Taxonomy" id="322104"/>
    <lineage>
        <taxon>Eukaryota</taxon>
        <taxon>Fungi</taxon>
        <taxon>Dikarya</taxon>
        <taxon>Ascomycota</taxon>
        <taxon>Saccharomycotina</taxon>
        <taxon>Pichiomycetes</taxon>
        <taxon>Debaryomycetaceae</taxon>
        <taxon>Scheffersomyces</taxon>
    </lineage>
</organism>
<keyword evidence="6 7" id="KW-0472">Membrane</keyword>
<reference evidence="9 10" key="1">
    <citation type="journal article" date="2007" name="Nat. Biotechnol.">
        <title>Genome sequence of the lignocellulose-bioconverting and xylose-fermenting yeast Pichia stipitis.</title>
        <authorList>
            <person name="Jeffries T.W."/>
            <person name="Grigoriev I.V."/>
            <person name="Grimwood J."/>
            <person name="Laplaza J.M."/>
            <person name="Aerts A."/>
            <person name="Salamov A."/>
            <person name="Schmutz J."/>
            <person name="Lindquist E."/>
            <person name="Dehal P."/>
            <person name="Shapiro H."/>
            <person name="Jin Y.S."/>
            <person name="Passoth V."/>
            <person name="Richardson P.M."/>
        </authorList>
    </citation>
    <scope>NUCLEOTIDE SEQUENCE [LARGE SCALE GENOMIC DNA]</scope>
    <source>
        <strain evidence="10">ATCC 58785 / CBS 6054 / NBRC 10063 / NRRL Y-11545</strain>
    </source>
</reference>
<dbReference type="Pfam" id="PF04080">
    <property type="entry name" value="Per1"/>
    <property type="match status" value="1"/>
</dbReference>